<feature type="domain" description="Serine aminopeptidase S33" evidence="1">
    <location>
        <begin position="125"/>
        <end position="249"/>
    </location>
</feature>
<sequence length="318" mass="33194">MADDRAAYRGVEDRAVACYTEERYEDGVGLLRDAMPQLPSWRADLAHLAACLLGAAGRPAEALAELRSAFDAGGWWHRRILVDDDDLASLRDLPGFADLVERSHARALAAGTATRPPLIQRPAGAARGVLVALHGAGEDADDAIAAWSAAVAAGFVLLAPDSSQRNTPTYRSWPDPDAGLRDIAAALAALPAGDQGLPLIAGGFSAGGRQAILWALAGEPGRPAGFVAVAPAIGPAHLDPTQFTAAVARGVTGTVLLGEQDDDVRDDALPAIDGLRRAGLRCALTLLPGLAHAFPTDFPDRLHNTRELTVIRASLKSL</sequence>
<evidence type="ECO:0000313" key="4">
    <source>
        <dbReference type="Proteomes" id="UP001144280"/>
    </source>
</evidence>
<proteinExistence type="predicted"/>
<dbReference type="RefSeq" id="WP_281899340.1">
    <property type="nucleotide sequence ID" value="NZ_BSDI01000025.1"/>
</dbReference>
<evidence type="ECO:0000313" key="3">
    <source>
        <dbReference type="EMBL" id="GLH99574.1"/>
    </source>
</evidence>
<dbReference type="InterPro" id="IPR022742">
    <property type="entry name" value="Hydrolase_4"/>
</dbReference>
<reference evidence="3" key="1">
    <citation type="submission" date="2022-12" db="EMBL/GenBank/DDBJ databases">
        <title>New Phytohabitans aurantiacus sp. RD004123 nov., an actinomycete isolated from soil.</title>
        <authorList>
            <person name="Triningsih D.W."/>
            <person name="Harunari E."/>
            <person name="Igarashi Y."/>
        </authorList>
    </citation>
    <scope>NUCLEOTIDE SEQUENCE</scope>
    <source>
        <strain evidence="3">RD004123</strain>
    </source>
</reference>
<name>A0ABQ5QZI4_9ACTN</name>
<protein>
    <submittedName>
        <fullName evidence="3">Alpha/beta hydrolase</fullName>
    </submittedName>
</protein>
<evidence type="ECO:0000259" key="1">
    <source>
        <dbReference type="Pfam" id="PF12146"/>
    </source>
</evidence>
<dbReference type="GO" id="GO:0016787">
    <property type="term" value="F:hydrolase activity"/>
    <property type="evidence" value="ECO:0007669"/>
    <property type="project" value="UniProtKB-KW"/>
</dbReference>
<accession>A0ABQ5QZI4</accession>
<dbReference type="EMBL" id="BSDI01000025">
    <property type="protein sequence ID" value="GLH99574.1"/>
    <property type="molecule type" value="Genomic_DNA"/>
</dbReference>
<dbReference type="InterPro" id="IPR029058">
    <property type="entry name" value="AB_hydrolase_fold"/>
</dbReference>
<dbReference type="Pfam" id="PF22316">
    <property type="entry name" value="ABhydrolase-like_N"/>
    <property type="match status" value="1"/>
</dbReference>
<dbReference type="SUPFAM" id="SSF53474">
    <property type="entry name" value="alpha/beta-Hydrolases"/>
    <property type="match status" value="1"/>
</dbReference>
<evidence type="ECO:0000259" key="2">
    <source>
        <dbReference type="Pfam" id="PF22316"/>
    </source>
</evidence>
<keyword evidence="4" id="KW-1185">Reference proteome</keyword>
<dbReference type="InterPro" id="IPR054527">
    <property type="entry name" value="BCE_2095-like_N"/>
</dbReference>
<dbReference type="Proteomes" id="UP001144280">
    <property type="component" value="Unassembled WGS sequence"/>
</dbReference>
<dbReference type="Gene3D" id="3.40.50.1820">
    <property type="entry name" value="alpha/beta hydrolase"/>
    <property type="match status" value="1"/>
</dbReference>
<keyword evidence="3" id="KW-0378">Hydrolase</keyword>
<gene>
    <name evidence="3" type="ORF">Pa4123_48500</name>
</gene>
<organism evidence="3 4">
    <name type="scientific">Phytohabitans aurantiacus</name>
    <dbReference type="NCBI Taxonomy" id="3016789"/>
    <lineage>
        <taxon>Bacteria</taxon>
        <taxon>Bacillati</taxon>
        <taxon>Actinomycetota</taxon>
        <taxon>Actinomycetes</taxon>
        <taxon>Micromonosporales</taxon>
        <taxon>Micromonosporaceae</taxon>
    </lineage>
</organism>
<comment type="caution">
    <text evidence="3">The sequence shown here is derived from an EMBL/GenBank/DDBJ whole genome shotgun (WGS) entry which is preliminary data.</text>
</comment>
<dbReference type="Pfam" id="PF12146">
    <property type="entry name" value="Hydrolase_4"/>
    <property type="match status" value="1"/>
</dbReference>
<feature type="domain" description="BCE-2095-like N-terminal" evidence="2">
    <location>
        <begin position="13"/>
        <end position="109"/>
    </location>
</feature>